<dbReference type="AlphaFoldDB" id="A0A3B1BJM9"/>
<feature type="non-terminal residue" evidence="1">
    <location>
        <position position="49"/>
    </location>
</feature>
<proteinExistence type="predicted"/>
<gene>
    <name evidence="1" type="ORF">MNBD_GAMMA24-692</name>
</gene>
<protein>
    <submittedName>
        <fullName evidence="1">Uncharacterized protein</fullName>
    </submittedName>
</protein>
<evidence type="ECO:0000313" key="1">
    <source>
        <dbReference type="EMBL" id="VAX11994.1"/>
    </source>
</evidence>
<name>A0A3B1BJM9_9ZZZZ</name>
<organism evidence="1">
    <name type="scientific">hydrothermal vent metagenome</name>
    <dbReference type="NCBI Taxonomy" id="652676"/>
    <lineage>
        <taxon>unclassified sequences</taxon>
        <taxon>metagenomes</taxon>
        <taxon>ecological metagenomes</taxon>
    </lineage>
</organism>
<sequence length="49" mass="6006">MTRPLRMEFEDAYYHVMNRGRGRQWIFSGKEYYEAYIKCLGEAHKRFGI</sequence>
<accession>A0A3B1BJM9</accession>
<dbReference type="EMBL" id="UOFZ01000007">
    <property type="protein sequence ID" value="VAX11994.1"/>
    <property type="molecule type" value="Genomic_DNA"/>
</dbReference>
<reference evidence="1" key="1">
    <citation type="submission" date="2018-06" db="EMBL/GenBank/DDBJ databases">
        <authorList>
            <person name="Zhirakovskaya E."/>
        </authorList>
    </citation>
    <scope>NUCLEOTIDE SEQUENCE</scope>
</reference>